<keyword evidence="8" id="KW-0460">Magnesium</keyword>
<dbReference type="PhylomeDB" id="A0A0G4GNH7"/>
<evidence type="ECO:0000256" key="9">
    <source>
        <dbReference type="ARBA" id="ARBA00031547"/>
    </source>
</evidence>
<evidence type="ECO:0000256" key="2">
    <source>
        <dbReference type="ARBA" id="ARBA00009747"/>
    </source>
</evidence>
<proteinExistence type="inferred from homology"/>
<evidence type="ECO:0000313" key="12">
    <source>
        <dbReference type="Proteomes" id="UP000041254"/>
    </source>
</evidence>
<keyword evidence="12" id="KW-1185">Reference proteome</keyword>
<accession>A0A0G4GNH7</accession>
<dbReference type="AlphaFoldDB" id="A0A0G4GNH7"/>
<dbReference type="EMBL" id="CDMY01000738">
    <property type="protein sequence ID" value="CEM31827.1"/>
    <property type="molecule type" value="Genomic_DNA"/>
</dbReference>
<evidence type="ECO:0000256" key="7">
    <source>
        <dbReference type="ARBA" id="ARBA00022840"/>
    </source>
</evidence>
<keyword evidence="7" id="KW-0067">ATP-binding</keyword>
<dbReference type="PANTHER" id="PTHR12153">
    <property type="entry name" value="SELENOPROTEIN O"/>
    <property type="match status" value="1"/>
</dbReference>
<dbReference type="InParanoid" id="A0A0G4GNH7"/>
<sequence>MLRGASHLPIVQRTFPSVSLIARKMSSSASASVTSLQFDNSCLRCLPVDEEPDNYTRQVHGACFSRVSPTPCDRPQLVCASDKALGLIDLGPGEIVREGFASYFSGNMIIPGSQPAAHCYCGHQFGHFSGQLGDGATMYLGEVTNAKGDKWEIQFKGAGKTPYSRSADGRKVLRSSIREFLCSEHINALGIPTTRAGTCVTSNSRVVRDIFYNGNAIHERATIILRMAKTFIRFGSFEIFKATDRVTGRKGPSTGRVDILTALVNFVIRSYYPHLYTKHYPDATSAAAIAPPAWEDAAARQPLKEELYQDFFKKIVTRTAKLVAEWQCVGWCHGVLNTDNMSIIGDTIDYGPYGFMERYDPNYVCNASDDQGRYAYKNQPDICKWNCEKLAEALSPLLEPAAARAIIAEYDGIFKQRYIDRMREKLGLIRKKLDDDKQLIDSLLDTMHRTGADFTVTFRSLRLVCISRAGDERFAAALDCISANLATCQDMIQASKPSISPNQLGMFMQLAETQPMVLEALGLSAEQLQKWRDEYQMYTNMQSWTQGEKDAQDRRLWHEWMSKYCDRLAADVSGEGDDNVSSVESARVAVMDAANPKVVLRNHVAQRAIDKAEQGDFSEVRRLLAVLETPFDESHSDDDALPRPPGSSPLLVT</sequence>
<comment type="similarity">
    <text evidence="2">Belongs to the SELO family.</text>
</comment>
<dbReference type="PANTHER" id="PTHR12153:SF15">
    <property type="entry name" value="PROTEIN ADENYLYLTRANSFERASE SELO, MITOCHONDRIAL"/>
    <property type="match status" value="1"/>
</dbReference>
<reference evidence="11 12" key="1">
    <citation type="submission" date="2014-11" db="EMBL/GenBank/DDBJ databases">
        <authorList>
            <person name="Zhu J."/>
            <person name="Qi W."/>
            <person name="Song R."/>
        </authorList>
    </citation>
    <scope>NUCLEOTIDE SEQUENCE [LARGE SCALE GENOMIC DNA]</scope>
</reference>
<evidence type="ECO:0000256" key="1">
    <source>
        <dbReference type="ARBA" id="ARBA00001946"/>
    </source>
</evidence>
<protein>
    <recommendedName>
        <fullName evidence="9">Selenoprotein O</fullName>
    </recommendedName>
</protein>
<dbReference type="OMA" id="LCVTXSS"/>
<keyword evidence="6" id="KW-0547">Nucleotide-binding</keyword>
<dbReference type="HAMAP" id="MF_00692">
    <property type="entry name" value="SelO"/>
    <property type="match status" value="1"/>
</dbReference>
<dbReference type="OrthoDB" id="10254721at2759"/>
<evidence type="ECO:0000256" key="4">
    <source>
        <dbReference type="ARBA" id="ARBA00022695"/>
    </source>
</evidence>
<evidence type="ECO:0000256" key="10">
    <source>
        <dbReference type="SAM" id="MobiDB-lite"/>
    </source>
</evidence>
<dbReference type="STRING" id="1169540.A0A0G4GNH7"/>
<evidence type="ECO:0000256" key="8">
    <source>
        <dbReference type="ARBA" id="ARBA00022842"/>
    </source>
</evidence>
<evidence type="ECO:0000256" key="6">
    <source>
        <dbReference type="ARBA" id="ARBA00022741"/>
    </source>
</evidence>
<comment type="cofactor">
    <cofactor evidence="1">
        <name>Mg(2+)</name>
        <dbReference type="ChEBI" id="CHEBI:18420"/>
    </cofactor>
</comment>
<name>A0A0G4GNH7_VITBC</name>
<keyword evidence="5" id="KW-0479">Metal-binding</keyword>
<dbReference type="GO" id="GO:0005524">
    <property type="term" value="F:ATP binding"/>
    <property type="evidence" value="ECO:0007669"/>
    <property type="project" value="UniProtKB-KW"/>
</dbReference>
<dbReference type="NCBIfam" id="NF000658">
    <property type="entry name" value="PRK00029.1"/>
    <property type="match status" value="1"/>
</dbReference>
<dbReference type="GO" id="GO:0046872">
    <property type="term" value="F:metal ion binding"/>
    <property type="evidence" value="ECO:0007669"/>
    <property type="project" value="UniProtKB-KW"/>
</dbReference>
<evidence type="ECO:0000256" key="3">
    <source>
        <dbReference type="ARBA" id="ARBA00022679"/>
    </source>
</evidence>
<dbReference type="Pfam" id="PF02696">
    <property type="entry name" value="SelO"/>
    <property type="match status" value="1"/>
</dbReference>
<gene>
    <name evidence="11" type="ORF">Vbra_2275</name>
</gene>
<dbReference type="VEuPathDB" id="CryptoDB:Vbra_2275"/>
<dbReference type="Proteomes" id="UP000041254">
    <property type="component" value="Unassembled WGS sequence"/>
</dbReference>
<feature type="region of interest" description="Disordered" evidence="10">
    <location>
        <begin position="633"/>
        <end position="653"/>
    </location>
</feature>
<keyword evidence="4" id="KW-0548">Nucleotidyltransferase</keyword>
<dbReference type="InterPro" id="IPR003846">
    <property type="entry name" value="SelO"/>
</dbReference>
<evidence type="ECO:0000313" key="11">
    <source>
        <dbReference type="EMBL" id="CEM31827.1"/>
    </source>
</evidence>
<organism evidence="11 12">
    <name type="scientific">Vitrella brassicaformis (strain CCMP3155)</name>
    <dbReference type="NCBI Taxonomy" id="1169540"/>
    <lineage>
        <taxon>Eukaryota</taxon>
        <taxon>Sar</taxon>
        <taxon>Alveolata</taxon>
        <taxon>Colpodellida</taxon>
        <taxon>Vitrellaceae</taxon>
        <taxon>Vitrella</taxon>
    </lineage>
</organism>
<evidence type="ECO:0000256" key="5">
    <source>
        <dbReference type="ARBA" id="ARBA00022723"/>
    </source>
</evidence>
<keyword evidence="3" id="KW-0808">Transferase</keyword>
<dbReference type="GO" id="GO:0016779">
    <property type="term" value="F:nucleotidyltransferase activity"/>
    <property type="evidence" value="ECO:0007669"/>
    <property type="project" value="UniProtKB-KW"/>
</dbReference>